<dbReference type="InterPro" id="IPR005133">
    <property type="entry name" value="PhaG_MnhG_YufB"/>
</dbReference>
<accession>A0A3B0VCQ4</accession>
<sequence length="121" mass="13507">MSIMEIIGGIFLVVGSTFLFLGGLGIYRMPDIYNRLQAGTKATTLGAMSLILGVGILEPSWIWKSLIIIIFIAYSNPISSHALARATYRRGHYPYIKSEDKEKMDAYQEVVPHTKKKEGKV</sequence>
<dbReference type="PANTHER" id="PTHR34703">
    <property type="entry name" value="ANTIPORTER SUBUNIT MNHG2-RELATED"/>
    <property type="match status" value="1"/>
</dbReference>
<feature type="transmembrane region" description="Helical" evidence="1">
    <location>
        <begin position="39"/>
        <end position="57"/>
    </location>
</feature>
<dbReference type="NCBIfam" id="NF009314">
    <property type="entry name" value="PRK12674.1-2"/>
    <property type="match status" value="1"/>
</dbReference>
<feature type="transmembrane region" description="Helical" evidence="1">
    <location>
        <begin position="6"/>
        <end position="27"/>
    </location>
</feature>
<organism evidence="2">
    <name type="scientific">hydrothermal vent metagenome</name>
    <dbReference type="NCBI Taxonomy" id="652676"/>
    <lineage>
        <taxon>unclassified sequences</taxon>
        <taxon>metagenomes</taxon>
        <taxon>ecological metagenomes</taxon>
    </lineage>
</organism>
<gene>
    <name evidence="2" type="ORF">MNBD_BACTEROID07-1386</name>
</gene>
<proteinExistence type="predicted"/>
<dbReference type="GO" id="GO:0015385">
    <property type="term" value="F:sodium:proton antiporter activity"/>
    <property type="evidence" value="ECO:0007669"/>
    <property type="project" value="TreeGrafter"/>
</dbReference>
<dbReference type="PANTHER" id="PTHR34703:SF1">
    <property type="entry name" value="ANTIPORTER SUBUNIT MNHG2-RELATED"/>
    <property type="match status" value="1"/>
</dbReference>
<evidence type="ECO:0000256" key="1">
    <source>
        <dbReference type="SAM" id="Phobius"/>
    </source>
</evidence>
<reference evidence="2" key="1">
    <citation type="submission" date="2018-06" db="EMBL/GenBank/DDBJ databases">
        <authorList>
            <person name="Zhirakovskaya E."/>
        </authorList>
    </citation>
    <scope>NUCLEOTIDE SEQUENCE</scope>
</reference>
<dbReference type="AlphaFoldDB" id="A0A3B0VCQ4"/>
<keyword evidence="1" id="KW-0472">Membrane</keyword>
<name>A0A3B0VCQ4_9ZZZZ</name>
<keyword evidence="1" id="KW-1133">Transmembrane helix</keyword>
<dbReference type="NCBIfam" id="TIGR01300">
    <property type="entry name" value="CPA3_mnhG_phaG"/>
    <property type="match status" value="1"/>
</dbReference>
<protein>
    <submittedName>
        <fullName evidence="2">Na(+) H(+) antiporter subunit G</fullName>
    </submittedName>
</protein>
<evidence type="ECO:0000313" key="2">
    <source>
        <dbReference type="EMBL" id="VAW29594.1"/>
    </source>
</evidence>
<dbReference type="Pfam" id="PF03334">
    <property type="entry name" value="PhaG_MnhG_YufB"/>
    <property type="match status" value="1"/>
</dbReference>
<keyword evidence="1" id="KW-0812">Transmembrane</keyword>
<dbReference type="EMBL" id="UOET01000385">
    <property type="protein sequence ID" value="VAW29594.1"/>
    <property type="molecule type" value="Genomic_DNA"/>
</dbReference>
<feature type="transmembrane region" description="Helical" evidence="1">
    <location>
        <begin position="63"/>
        <end position="84"/>
    </location>
</feature>